<sequence length="13" mass="1301">MVGISVCGNQGVH</sequence>
<name>A0A0A9AFJ0_ARUDO</name>
<protein>
    <submittedName>
        <fullName evidence="1">Uncharacterized protein</fullName>
    </submittedName>
</protein>
<organism evidence="1">
    <name type="scientific">Arundo donax</name>
    <name type="common">Giant reed</name>
    <name type="synonym">Donax arundinaceus</name>
    <dbReference type="NCBI Taxonomy" id="35708"/>
    <lineage>
        <taxon>Eukaryota</taxon>
        <taxon>Viridiplantae</taxon>
        <taxon>Streptophyta</taxon>
        <taxon>Embryophyta</taxon>
        <taxon>Tracheophyta</taxon>
        <taxon>Spermatophyta</taxon>
        <taxon>Magnoliopsida</taxon>
        <taxon>Liliopsida</taxon>
        <taxon>Poales</taxon>
        <taxon>Poaceae</taxon>
        <taxon>PACMAD clade</taxon>
        <taxon>Arundinoideae</taxon>
        <taxon>Arundineae</taxon>
        <taxon>Arundo</taxon>
    </lineage>
</organism>
<accession>A0A0A9AFJ0</accession>
<dbReference type="EMBL" id="GBRH01247446">
    <property type="protein sequence ID" value="JAD50449.1"/>
    <property type="molecule type" value="Transcribed_RNA"/>
</dbReference>
<reference evidence="1" key="1">
    <citation type="submission" date="2014-09" db="EMBL/GenBank/DDBJ databases">
        <authorList>
            <person name="Magalhaes I.L.F."/>
            <person name="Oliveira U."/>
            <person name="Santos F.R."/>
            <person name="Vidigal T.H.D.A."/>
            <person name="Brescovit A.D."/>
            <person name="Santos A.J."/>
        </authorList>
    </citation>
    <scope>NUCLEOTIDE SEQUENCE</scope>
    <source>
        <tissue evidence="1">Shoot tissue taken approximately 20 cm above the soil surface</tissue>
    </source>
</reference>
<evidence type="ECO:0000313" key="1">
    <source>
        <dbReference type="EMBL" id="JAD50449.1"/>
    </source>
</evidence>
<reference evidence="1" key="2">
    <citation type="journal article" date="2015" name="Data Brief">
        <title>Shoot transcriptome of the giant reed, Arundo donax.</title>
        <authorList>
            <person name="Barrero R.A."/>
            <person name="Guerrero F.D."/>
            <person name="Moolhuijzen P."/>
            <person name="Goolsby J.A."/>
            <person name="Tidwell J."/>
            <person name="Bellgard S.E."/>
            <person name="Bellgard M.I."/>
        </authorList>
    </citation>
    <scope>NUCLEOTIDE SEQUENCE</scope>
    <source>
        <tissue evidence="1">Shoot tissue taken approximately 20 cm above the soil surface</tissue>
    </source>
</reference>
<proteinExistence type="predicted"/>